<accession>A0A1C0TYX9</accession>
<dbReference type="Proteomes" id="UP000093476">
    <property type="component" value="Unassembled WGS sequence"/>
</dbReference>
<protein>
    <submittedName>
        <fullName evidence="1">Uncharacterized protein</fullName>
    </submittedName>
</protein>
<comment type="caution">
    <text evidence="1">The sequence shown here is derived from an EMBL/GenBank/DDBJ whole genome shotgun (WGS) entry which is preliminary data.</text>
</comment>
<dbReference type="STRING" id="286156.Ppb6_03981"/>
<organism evidence="1 2">
    <name type="scientific">Photorhabdus australis subsp. thailandensis</name>
    <dbReference type="NCBI Taxonomy" id="2805096"/>
    <lineage>
        <taxon>Bacteria</taxon>
        <taxon>Pseudomonadati</taxon>
        <taxon>Pseudomonadota</taxon>
        <taxon>Gammaproteobacteria</taxon>
        <taxon>Enterobacterales</taxon>
        <taxon>Morganellaceae</taxon>
        <taxon>Photorhabdus</taxon>
    </lineage>
</organism>
<sequence length="113" mass="13508">MIKLTQKQFDKFIDAEDNDYIEKIKNNILSKYADQVVERENLIYRLKEAYNYLMELNFKNETLVRSYLYLTAFNVNFHNSPEVKCLLEVPGKNPEKQYQDLLHVTKNLINRGD</sequence>
<name>A0A1C0TYX9_9GAMM</name>
<evidence type="ECO:0000313" key="1">
    <source>
        <dbReference type="EMBL" id="OCQ50883.1"/>
    </source>
</evidence>
<keyword evidence="2" id="KW-1185">Reference proteome</keyword>
<dbReference type="AlphaFoldDB" id="A0A1C0TYX9"/>
<gene>
    <name evidence="1" type="ORF">Ppb6_03981</name>
</gene>
<dbReference type="EMBL" id="LOMY01000187">
    <property type="protein sequence ID" value="OCQ50883.1"/>
    <property type="molecule type" value="Genomic_DNA"/>
</dbReference>
<evidence type="ECO:0000313" key="2">
    <source>
        <dbReference type="Proteomes" id="UP000093476"/>
    </source>
</evidence>
<proteinExistence type="predicted"/>
<dbReference type="RefSeq" id="WP_036771073.1">
    <property type="nucleotide sequence ID" value="NZ_CAWMQZ010000187.1"/>
</dbReference>
<reference evidence="1 2" key="1">
    <citation type="submission" date="2015-12" db="EMBL/GenBank/DDBJ databases">
        <title>Genome comparisons provide insights into the role of secondary metabolites in the pathogenic phase of the Photorhabdus life cycle.</title>
        <authorList>
            <person name="Tobias N.J."/>
            <person name="Mishra B."/>
            <person name="Gupta D.K."/>
            <person name="Thines M."/>
            <person name="Stinear T.P."/>
            <person name="Bode H.B."/>
        </authorList>
    </citation>
    <scope>NUCLEOTIDE SEQUENCE [LARGE SCALE GENOMIC DNA]</scope>
    <source>
        <strain evidence="1 2">PB68.1</strain>
    </source>
</reference>